<keyword evidence="5 6" id="KW-0472">Membrane</keyword>
<feature type="transmembrane region" description="Helical" evidence="6">
    <location>
        <begin position="378"/>
        <end position="400"/>
    </location>
</feature>
<organism evidence="7">
    <name type="scientific">hydrothermal vent metagenome</name>
    <dbReference type="NCBI Taxonomy" id="652676"/>
    <lineage>
        <taxon>unclassified sequences</taxon>
        <taxon>metagenomes</taxon>
        <taxon>ecological metagenomes</taxon>
    </lineage>
</organism>
<dbReference type="GO" id="GO:0005886">
    <property type="term" value="C:plasma membrane"/>
    <property type="evidence" value="ECO:0007669"/>
    <property type="project" value="TreeGrafter"/>
</dbReference>
<proteinExistence type="predicted"/>
<keyword evidence="3" id="KW-0133">Cell shape</keyword>
<name>A0A3B0UV67_9ZZZZ</name>
<evidence type="ECO:0000256" key="3">
    <source>
        <dbReference type="ARBA" id="ARBA00022960"/>
    </source>
</evidence>
<dbReference type="Pfam" id="PF01098">
    <property type="entry name" value="FTSW_RODA_SPOVE"/>
    <property type="match status" value="1"/>
</dbReference>
<keyword evidence="7" id="KW-0132">Cell division</keyword>
<dbReference type="GO" id="GO:0008360">
    <property type="term" value="P:regulation of cell shape"/>
    <property type="evidence" value="ECO:0007669"/>
    <property type="project" value="UniProtKB-KW"/>
</dbReference>
<accession>A0A3B0UV67</accession>
<protein>
    <submittedName>
        <fullName evidence="7">FtsW-like cell division membrane protein CA_C0505</fullName>
    </submittedName>
</protein>
<feature type="transmembrane region" description="Helical" evidence="6">
    <location>
        <begin position="50"/>
        <end position="70"/>
    </location>
</feature>
<dbReference type="EMBL" id="UOEU01000563">
    <property type="protein sequence ID" value="VAW34978.1"/>
    <property type="molecule type" value="Genomic_DNA"/>
</dbReference>
<feature type="transmembrane region" description="Helical" evidence="6">
    <location>
        <begin position="412"/>
        <end position="433"/>
    </location>
</feature>
<dbReference type="PANTHER" id="PTHR30474">
    <property type="entry name" value="CELL CYCLE PROTEIN"/>
    <property type="match status" value="1"/>
</dbReference>
<feature type="transmembrane region" description="Helical" evidence="6">
    <location>
        <begin position="20"/>
        <end position="38"/>
    </location>
</feature>
<feature type="transmembrane region" description="Helical" evidence="6">
    <location>
        <begin position="100"/>
        <end position="120"/>
    </location>
</feature>
<gene>
    <name evidence="7" type="ORF">MNBD_CHLOROFLEXI01-32</name>
</gene>
<keyword evidence="4 6" id="KW-1133">Transmembrane helix</keyword>
<dbReference type="PANTHER" id="PTHR30474:SF3">
    <property type="entry name" value="PEPTIDOGLYCAN GLYCOSYLTRANSFERASE RODA"/>
    <property type="match status" value="1"/>
</dbReference>
<feature type="transmembrane region" description="Helical" evidence="6">
    <location>
        <begin position="172"/>
        <end position="192"/>
    </location>
</feature>
<evidence type="ECO:0000256" key="2">
    <source>
        <dbReference type="ARBA" id="ARBA00022692"/>
    </source>
</evidence>
<keyword evidence="7" id="KW-0131">Cell cycle</keyword>
<feature type="transmembrane region" description="Helical" evidence="6">
    <location>
        <begin position="132"/>
        <end position="152"/>
    </location>
</feature>
<dbReference type="InterPro" id="IPR001182">
    <property type="entry name" value="FtsW/RodA"/>
</dbReference>
<sequence>MRNLSFFLRFDDENGRSEPILLSVAALFVFSNAVALGLARDGRIDGSTLLGPLFWLIAQITAVFLLQKYAPNHDPYLLPIIGLLTGWGIVLQDRLAPDFLLRQVVWVVLGTAVIVAITLLPRSLRWLRHYRYTLLLLGIFLLAATLLFGTNPSGASAARYWLRLPIPFFTPVYFQPSELLKLLLVIFLASYFDERETSLRLARNRLQEKNGRLQFISYLAPLLLMWGFCMILLVWQRDLGAATLFFILFLSLLYLATGDWRIMAGGVLLLLLAGIFAYYAFSLVTLRIDAWWNPWPDADNRAFQIVQSLYAVAAGGIWGQGVGQGFPQYIPVVHSDFAFAAIAEEWGLIGSLSVVGCFALLAHRGLRVALLAERPFHRYLSAGIIVLFSAQAFLIMGGVTKLLPLTGVTLPFVSYGGSSMLISHVMAGLLLYLSTKSRQIHL</sequence>
<evidence type="ECO:0000256" key="5">
    <source>
        <dbReference type="ARBA" id="ARBA00023136"/>
    </source>
</evidence>
<dbReference type="GO" id="GO:0051301">
    <property type="term" value="P:cell division"/>
    <property type="evidence" value="ECO:0007669"/>
    <property type="project" value="UniProtKB-KW"/>
</dbReference>
<evidence type="ECO:0000256" key="6">
    <source>
        <dbReference type="SAM" id="Phobius"/>
    </source>
</evidence>
<evidence type="ECO:0000313" key="7">
    <source>
        <dbReference type="EMBL" id="VAW34978.1"/>
    </source>
</evidence>
<comment type="subcellular location">
    <subcellularLocation>
        <location evidence="1">Membrane</location>
        <topology evidence="1">Multi-pass membrane protein</topology>
    </subcellularLocation>
</comment>
<dbReference type="GO" id="GO:0015648">
    <property type="term" value="F:lipid-linked peptidoglycan transporter activity"/>
    <property type="evidence" value="ECO:0007669"/>
    <property type="project" value="TreeGrafter"/>
</dbReference>
<reference evidence="7" key="1">
    <citation type="submission" date="2018-06" db="EMBL/GenBank/DDBJ databases">
        <authorList>
            <person name="Zhirakovskaya E."/>
        </authorList>
    </citation>
    <scope>NUCLEOTIDE SEQUENCE</scope>
</reference>
<feature type="transmembrane region" description="Helical" evidence="6">
    <location>
        <begin position="213"/>
        <end position="233"/>
    </location>
</feature>
<keyword evidence="2 6" id="KW-0812">Transmembrane</keyword>
<feature type="transmembrane region" description="Helical" evidence="6">
    <location>
        <begin position="239"/>
        <end position="256"/>
    </location>
</feature>
<dbReference type="AlphaFoldDB" id="A0A3B0UV67"/>
<evidence type="ECO:0000256" key="1">
    <source>
        <dbReference type="ARBA" id="ARBA00004141"/>
    </source>
</evidence>
<feature type="transmembrane region" description="Helical" evidence="6">
    <location>
        <begin position="268"/>
        <end position="288"/>
    </location>
</feature>
<feature type="transmembrane region" description="Helical" evidence="6">
    <location>
        <begin position="346"/>
        <end position="366"/>
    </location>
</feature>
<evidence type="ECO:0000256" key="4">
    <source>
        <dbReference type="ARBA" id="ARBA00022989"/>
    </source>
</evidence>
<dbReference type="GO" id="GO:0032153">
    <property type="term" value="C:cell division site"/>
    <property type="evidence" value="ECO:0007669"/>
    <property type="project" value="TreeGrafter"/>
</dbReference>